<evidence type="ECO:0000313" key="6">
    <source>
        <dbReference type="Proteomes" id="UP000600139"/>
    </source>
</evidence>
<evidence type="ECO:0000313" key="5">
    <source>
        <dbReference type="EMBL" id="MBK1815817.1"/>
    </source>
</evidence>
<dbReference type="Proteomes" id="UP000600139">
    <property type="component" value="Unassembled WGS sequence"/>
</dbReference>
<comment type="subcellular location">
    <subcellularLocation>
        <location evidence="1">Cell membrane</location>
    </subcellularLocation>
</comment>
<proteinExistence type="predicted"/>
<comment type="caution">
    <text evidence="5">The sequence shown here is derived from an EMBL/GenBank/DDBJ whole genome shotgun (WGS) entry which is preliminary data.</text>
</comment>
<keyword evidence="3" id="KW-0472">Membrane</keyword>
<protein>
    <submittedName>
        <fullName evidence="5">SdiA-regulated domain-containing protein</fullName>
    </submittedName>
</protein>
<accession>A0A934R2W2</accession>
<sequence>MIKSRPLPVLLLILLPAAAGAETLVQYDSVNEDYQLRLQASDWADGINTPSLFQFSPSVTRLGGKTVLSSVGWDTTINPAKYMGFTLSAKPGYRLCVDVLRNFTTGGGRQTANAMSSFVWAYRIDDNNDGVFEKDWTFGKTYLPSDGEEFFKEGGTAMKNWYLPNNVSTKGTIQFGVFGTTANAGGTLHAFSGTLRLEGASVPIGTLGAMRFEGSHDIAVSEASAVAWSRDTDTLFSIGDEGLEMTELSKTGVKLGFMPFEQSGKRETRALDDPEGLCWLGGNRFVIADERRNLAVVVNYDPATKPDLAQVTPTSYPFGPYDSNTGLEGVTYDPINDSLWGVRESGPVEIYEMPGFTPVSQGGPVAVNQPLETRRIARSGVDQLSDIYAMALSRRFPEGNPRHSNFLMLARGRQRVIEVDRQGRVVGSLDLRFLGRLTTEGMTMDDAGNLYLVSEQVPGSFNAQLHVFSPAAAEPVWPATQVRNYGFLKDALVKAGAVPELAFQNADLNTALDAVAADGKADVLAHPGLYDLYTEDSIQDLRGTGVLLKVGEDGVNLRLPIQRSTTLGEGSWEDAGEMETTLPKQGDKAFYRLTLPQ</sequence>
<feature type="signal peptide" evidence="4">
    <location>
        <begin position="1"/>
        <end position="21"/>
    </location>
</feature>
<dbReference type="Pfam" id="PF06977">
    <property type="entry name" value="SdiA-regulated"/>
    <property type="match status" value="1"/>
</dbReference>
<keyword evidence="6" id="KW-1185">Reference proteome</keyword>
<reference evidence="5" key="1">
    <citation type="submission" date="2021-01" db="EMBL/GenBank/DDBJ databases">
        <title>Modified the classification status of verrucomicrobia.</title>
        <authorList>
            <person name="Feng X."/>
        </authorList>
    </citation>
    <scope>NUCLEOTIDE SEQUENCE</scope>
    <source>
        <strain evidence="5">JCM 18052</strain>
    </source>
</reference>
<evidence type="ECO:0000256" key="2">
    <source>
        <dbReference type="ARBA" id="ARBA00022475"/>
    </source>
</evidence>
<gene>
    <name evidence="5" type="ORF">JIN84_09325</name>
</gene>
<evidence type="ECO:0000256" key="1">
    <source>
        <dbReference type="ARBA" id="ARBA00004236"/>
    </source>
</evidence>
<dbReference type="EMBL" id="JAENIK010000010">
    <property type="protein sequence ID" value="MBK1815817.1"/>
    <property type="molecule type" value="Genomic_DNA"/>
</dbReference>
<organism evidence="5 6">
    <name type="scientific">Luteolibacter yonseiensis</name>
    <dbReference type="NCBI Taxonomy" id="1144680"/>
    <lineage>
        <taxon>Bacteria</taxon>
        <taxon>Pseudomonadati</taxon>
        <taxon>Verrucomicrobiota</taxon>
        <taxon>Verrucomicrobiia</taxon>
        <taxon>Verrucomicrobiales</taxon>
        <taxon>Verrucomicrobiaceae</taxon>
        <taxon>Luteolibacter</taxon>
    </lineage>
</organism>
<dbReference type="RefSeq" id="WP_200350779.1">
    <property type="nucleotide sequence ID" value="NZ_BAABHZ010000007.1"/>
</dbReference>
<name>A0A934R2W2_9BACT</name>
<evidence type="ECO:0000256" key="4">
    <source>
        <dbReference type="SAM" id="SignalP"/>
    </source>
</evidence>
<feature type="chain" id="PRO_5037896308" evidence="4">
    <location>
        <begin position="22"/>
        <end position="597"/>
    </location>
</feature>
<dbReference type="AlphaFoldDB" id="A0A934R2W2"/>
<keyword evidence="2" id="KW-1003">Cell membrane</keyword>
<evidence type="ECO:0000256" key="3">
    <source>
        <dbReference type="ARBA" id="ARBA00023136"/>
    </source>
</evidence>
<dbReference type="InterPro" id="IPR009722">
    <property type="entry name" value="YjiK/CarP"/>
</dbReference>
<keyword evidence="4" id="KW-0732">Signal</keyword>
<dbReference type="SUPFAM" id="SSF50956">
    <property type="entry name" value="Thermostable phytase (3-phytase)"/>
    <property type="match status" value="1"/>
</dbReference>
<dbReference type="GO" id="GO:0005886">
    <property type="term" value="C:plasma membrane"/>
    <property type="evidence" value="ECO:0007669"/>
    <property type="project" value="UniProtKB-SubCell"/>
</dbReference>